<protein>
    <recommendedName>
        <fullName evidence="1">Beta-lactamase-related domain-containing protein</fullName>
    </recommendedName>
</protein>
<evidence type="ECO:0000259" key="1">
    <source>
        <dbReference type="Pfam" id="PF00144"/>
    </source>
</evidence>
<dbReference type="PANTHER" id="PTHR43283">
    <property type="entry name" value="BETA-LACTAMASE-RELATED"/>
    <property type="match status" value="1"/>
</dbReference>
<dbReference type="RefSeq" id="XP_059605323.1">
    <property type="nucleotide sequence ID" value="XM_059748112.1"/>
</dbReference>
<dbReference type="InterPro" id="IPR001466">
    <property type="entry name" value="Beta-lactam-related"/>
</dbReference>
<dbReference type="InterPro" id="IPR012338">
    <property type="entry name" value="Beta-lactam/transpept-like"/>
</dbReference>
<organism evidence="2">
    <name type="scientific">Aspergillus niger</name>
    <dbReference type="NCBI Taxonomy" id="5061"/>
    <lineage>
        <taxon>Eukaryota</taxon>
        <taxon>Fungi</taxon>
        <taxon>Dikarya</taxon>
        <taxon>Ascomycota</taxon>
        <taxon>Pezizomycotina</taxon>
        <taxon>Eurotiomycetes</taxon>
        <taxon>Eurotiomycetidae</taxon>
        <taxon>Eurotiales</taxon>
        <taxon>Aspergillaceae</taxon>
        <taxon>Aspergillus</taxon>
        <taxon>Aspergillus subgen. Circumdati</taxon>
    </lineage>
</organism>
<dbReference type="SUPFAM" id="SSF56601">
    <property type="entry name" value="beta-lactamase/transpeptidase-like"/>
    <property type="match status" value="1"/>
</dbReference>
<dbReference type="InterPro" id="IPR050789">
    <property type="entry name" value="Diverse_Enzym_Activities"/>
</dbReference>
<reference evidence="2" key="1">
    <citation type="submission" date="2025-02" db="EMBL/GenBank/DDBJ databases">
        <authorList>
            <consortium name="NCBI Genome Project"/>
        </authorList>
    </citation>
    <scope>NUCLEOTIDE SEQUENCE</scope>
</reference>
<accession>A0AAJ8BYK0</accession>
<name>A0AAJ8BYK0_ASPNG</name>
<dbReference type="Pfam" id="PF00144">
    <property type="entry name" value="Beta-lactamase"/>
    <property type="match status" value="1"/>
</dbReference>
<reference evidence="2" key="2">
    <citation type="submission" date="2025-08" db="UniProtKB">
        <authorList>
            <consortium name="RefSeq"/>
        </authorList>
    </citation>
    <scope>IDENTIFICATION</scope>
</reference>
<feature type="domain" description="Beta-lactamase-related" evidence="1">
    <location>
        <begin position="4"/>
        <end position="82"/>
    </location>
</feature>
<proteinExistence type="predicted"/>
<evidence type="ECO:0000313" key="2">
    <source>
        <dbReference type="RefSeq" id="XP_059605323.1"/>
    </source>
</evidence>
<dbReference type="PANTHER" id="PTHR43283:SF3">
    <property type="entry name" value="BETA-LACTAMASE FAMILY PROTEIN (AFU_ORTHOLOGUE AFUA_5G07500)"/>
    <property type="match status" value="1"/>
</dbReference>
<dbReference type="Gene3D" id="3.40.710.10">
    <property type="entry name" value="DD-peptidase/beta-lactamase superfamily"/>
    <property type="match status" value="1"/>
</dbReference>
<gene>
    <name evidence="2" type="ORF">An06g02280</name>
</gene>
<dbReference type="AlphaFoldDB" id="A0AAJ8BYK0"/>
<dbReference type="KEGG" id="ang:An06g02280"/>
<dbReference type="VEuPathDB" id="FungiDB:An06g02280"/>
<dbReference type="GeneID" id="84591216"/>
<sequence>MAMVQPRDVFWIASCTKLITAICCMQLVERGHISLDDAEVVERLCPELKDVRVLRGGELLEKKRGITLRMLLTHTAQLASDTRFRITPYGTTVDQQVVALDASILLRTTLIIPCAACLPTYLACRQGSEEHEYAEAPVVCPLTEECGPYGSCSKSATGLSVPSTFQVGPGSPQFVRCGLVAGVQAIAESEKVQLQATQQRAENGVVRKAKVDVMTLDNIVPIAAITGALIEKCALESKKPILAIRLEGVKCSL</sequence>